<dbReference type="OrthoDB" id="191542at2759"/>
<comment type="caution">
    <text evidence="1">The sequence shown here is derived from an EMBL/GenBank/DDBJ whole genome shotgun (WGS) entry which is preliminary data.</text>
</comment>
<keyword evidence="2" id="KW-1185">Reference proteome</keyword>
<organism evidence="1 2">
    <name type="scientific">Triparma columacea</name>
    <dbReference type="NCBI Taxonomy" id="722753"/>
    <lineage>
        <taxon>Eukaryota</taxon>
        <taxon>Sar</taxon>
        <taxon>Stramenopiles</taxon>
        <taxon>Ochrophyta</taxon>
        <taxon>Bolidophyceae</taxon>
        <taxon>Parmales</taxon>
        <taxon>Triparmaceae</taxon>
        <taxon>Triparma</taxon>
    </lineage>
</organism>
<evidence type="ECO:0000313" key="1">
    <source>
        <dbReference type="EMBL" id="GMI45894.1"/>
    </source>
</evidence>
<evidence type="ECO:0000313" key="2">
    <source>
        <dbReference type="Proteomes" id="UP001165065"/>
    </source>
</evidence>
<gene>
    <name evidence="1" type="ORF">TrCOL_g690</name>
</gene>
<dbReference type="EMBL" id="BRYA01000271">
    <property type="protein sequence ID" value="GMI45894.1"/>
    <property type="molecule type" value="Genomic_DNA"/>
</dbReference>
<accession>A0A9W7LCW3</accession>
<sequence>MPSSIRTDLVPLVGEVSKLLATLNIGHFPTADLADLHSYVVTTDVFRNFKARQKLYSAVASCPSLLSIYEDVIVNAVIPHIKEVGSLPTPTTYWYQYPPSLRLQPGPSPHHGKTHNDAIYGHQDGEINFWVQLTDFEKTQCALMVESSPEKGDFKPLDGPLHTIHMFHGTRNRHYAPPNNSPHTRVSLDFRVGIEPYFDEGYRMEGVPQHTRRSCEF</sequence>
<dbReference type="SUPFAM" id="SSF51197">
    <property type="entry name" value="Clavaminate synthase-like"/>
    <property type="match status" value="1"/>
</dbReference>
<proteinExistence type="predicted"/>
<dbReference type="AlphaFoldDB" id="A0A9W7LCW3"/>
<protein>
    <submittedName>
        <fullName evidence="1">Uncharacterized protein</fullName>
    </submittedName>
</protein>
<dbReference type="Proteomes" id="UP001165065">
    <property type="component" value="Unassembled WGS sequence"/>
</dbReference>
<name>A0A9W7LCW3_9STRA</name>
<reference evidence="2" key="1">
    <citation type="journal article" date="2023" name="Commun. Biol.">
        <title>Genome analysis of Parmales, the sister group of diatoms, reveals the evolutionary specialization of diatoms from phago-mixotrophs to photoautotrophs.</title>
        <authorList>
            <person name="Ban H."/>
            <person name="Sato S."/>
            <person name="Yoshikawa S."/>
            <person name="Yamada K."/>
            <person name="Nakamura Y."/>
            <person name="Ichinomiya M."/>
            <person name="Sato N."/>
            <person name="Blanc-Mathieu R."/>
            <person name="Endo H."/>
            <person name="Kuwata A."/>
            <person name="Ogata H."/>
        </authorList>
    </citation>
    <scope>NUCLEOTIDE SEQUENCE [LARGE SCALE GENOMIC DNA]</scope>
</reference>